<dbReference type="Proteomes" id="UP001338125">
    <property type="component" value="Unassembled WGS sequence"/>
</dbReference>
<organism evidence="2 3">
    <name type="scientific">Cladobotryum mycophilum</name>
    <dbReference type="NCBI Taxonomy" id="491253"/>
    <lineage>
        <taxon>Eukaryota</taxon>
        <taxon>Fungi</taxon>
        <taxon>Dikarya</taxon>
        <taxon>Ascomycota</taxon>
        <taxon>Pezizomycotina</taxon>
        <taxon>Sordariomycetes</taxon>
        <taxon>Hypocreomycetidae</taxon>
        <taxon>Hypocreales</taxon>
        <taxon>Hypocreaceae</taxon>
        <taxon>Cladobotryum</taxon>
    </lineage>
</organism>
<evidence type="ECO:0000313" key="2">
    <source>
        <dbReference type="EMBL" id="KAK5994309.1"/>
    </source>
</evidence>
<dbReference type="InterPro" id="IPR000210">
    <property type="entry name" value="BTB/POZ_dom"/>
</dbReference>
<keyword evidence="3" id="KW-1185">Reference proteome</keyword>
<dbReference type="Pfam" id="PF00651">
    <property type="entry name" value="BTB"/>
    <property type="match status" value="1"/>
</dbReference>
<dbReference type="CDD" id="cd18186">
    <property type="entry name" value="BTB_POZ_ZBTB_KLHL-like"/>
    <property type="match status" value="1"/>
</dbReference>
<comment type="caution">
    <text evidence="2">The sequence shown here is derived from an EMBL/GenBank/DDBJ whole genome shotgun (WGS) entry which is preliminary data.</text>
</comment>
<evidence type="ECO:0000259" key="1">
    <source>
        <dbReference type="PROSITE" id="PS50097"/>
    </source>
</evidence>
<reference evidence="2 3" key="1">
    <citation type="submission" date="2024-01" db="EMBL/GenBank/DDBJ databases">
        <title>Complete genome of Cladobotryum mycophilum ATHUM6906.</title>
        <authorList>
            <person name="Christinaki A.C."/>
            <person name="Myridakis A.I."/>
            <person name="Kouvelis V.N."/>
        </authorList>
    </citation>
    <scope>NUCLEOTIDE SEQUENCE [LARGE SCALE GENOMIC DNA]</scope>
    <source>
        <strain evidence="2 3">ATHUM6906</strain>
    </source>
</reference>
<dbReference type="InterPro" id="IPR011333">
    <property type="entry name" value="SKP1/BTB/POZ_sf"/>
</dbReference>
<dbReference type="SUPFAM" id="SSF54695">
    <property type="entry name" value="POZ domain"/>
    <property type="match status" value="1"/>
</dbReference>
<evidence type="ECO:0000313" key="3">
    <source>
        <dbReference type="Proteomes" id="UP001338125"/>
    </source>
</evidence>
<sequence>MDIDQPDTYASAQRDVRTNQQIHSAVPLDPDGDAILILEDPTGEKRFLVSSKILSLASPVFSSLFTSGFKEGIQTRRGDCPSIPLREDNADAMEIILSILHYKNDDIPNLMDAESLAHVAIQSDKYDCNHALKPWISHWCKSFRDVKQPKDMGFMLLAAYLFRSVDFYGLSKQAAQELPPTFTTEWEQHESLAMLPDFVTDLLSLRIQNSLDDMHQELQRVEEKLRENHHGYSMPGVMCMNCGRTHPDNAKKCHPCNNTVLYEKHCTSEYRVADYFAILKRAGLWPSIVPFKKFSATSIALMLTSARIEHKHQCEAEEVCPLRRELERVDGRVTGVLIGMEGLHI</sequence>
<name>A0ABR0SQH8_9HYPO</name>
<protein>
    <recommendedName>
        <fullName evidence="1">BTB domain-containing protein</fullName>
    </recommendedName>
</protein>
<dbReference type="Gene3D" id="3.30.710.10">
    <property type="entry name" value="Potassium Channel Kv1.1, Chain A"/>
    <property type="match status" value="1"/>
</dbReference>
<accession>A0ABR0SQH8</accession>
<gene>
    <name evidence="2" type="ORF">PT974_04782</name>
</gene>
<dbReference type="EMBL" id="JAVFKD010000010">
    <property type="protein sequence ID" value="KAK5994309.1"/>
    <property type="molecule type" value="Genomic_DNA"/>
</dbReference>
<feature type="domain" description="BTB" evidence="1">
    <location>
        <begin position="32"/>
        <end position="109"/>
    </location>
</feature>
<proteinExistence type="predicted"/>
<dbReference type="PROSITE" id="PS50097">
    <property type="entry name" value="BTB"/>
    <property type="match status" value="1"/>
</dbReference>